<name>A0A9D2L1J3_9FIRM</name>
<dbReference type="EMBL" id="DWYY01000109">
    <property type="protein sequence ID" value="HJA93406.1"/>
    <property type="molecule type" value="Genomic_DNA"/>
</dbReference>
<proteinExistence type="predicted"/>
<dbReference type="Proteomes" id="UP000886858">
    <property type="component" value="Unassembled WGS sequence"/>
</dbReference>
<reference evidence="1" key="2">
    <citation type="submission" date="2021-04" db="EMBL/GenBank/DDBJ databases">
        <authorList>
            <person name="Gilroy R."/>
        </authorList>
    </citation>
    <scope>NUCLEOTIDE SEQUENCE</scope>
    <source>
        <strain evidence="1">CHK179-7159</strain>
    </source>
</reference>
<reference evidence="1" key="1">
    <citation type="journal article" date="2021" name="PeerJ">
        <title>Extensive microbial diversity within the chicken gut microbiome revealed by metagenomics and culture.</title>
        <authorList>
            <person name="Gilroy R."/>
            <person name="Ravi A."/>
            <person name="Getino M."/>
            <person name="Pursley I."/>
            <person name="Horton D.L."/>
            <person name="Alikhan N.F."/>
            <person name="Baker D."/>
            <person name="Gharbi K."/>
            <person name="Hall N."/>
            <person name="Watson M."/>
            <person name="Adriaenssens E.M."/>
            <person name="Foster-Nyarko E."/>
            <person name="Jarju S."/>
            <person name="Secka A."/>
            <person name="Antonio M."/>
            <person name="Oren A."/>
            <person name="Chaudhuri R.R."/>
            <person name="La Ragione R."/>
            <person name="Hildebrand F."/>
            <person name="Pallen M.J."/>
        </authorList>
    </citation>
    <scope>NUCLEOTIDE SEQUENCE</scope>
    <source>
        <strain evidence="1">CHK179-7159</strain>
    </source>
</reference>
<dbReference type="AlphaFoldDB" id="A0A9D2L1J3"/>
<gene>
    <name evidence="1" type="ORF">H9717_09895</name>
</gene>
<sequence>MMELLGGKYGEVVELWLDGAWDKARSEWLLERLYDFMSRGCSLPARSVSTIRWATILTGHPFPKNAACRRIIGDPLRMFPSDFRFWDPYMCACSAPKLYNMSPGTEGRLLQSDIDHLMEIADGLGIRRKTA</sequence>
<evidence type="ECO:0000313" key="2">
    <source>
        <dbReference type="Proteomes" id="UP000886858"/>
    </source>
</evidence>
<organism evidence="1 2">
    <name type="scientific">Candidatus Eisenbergiella merdipullorum</name>
    <dbReference type="NCBI Taxonomy" id="2838553"/>
    <lineage>
        <taxon>Bacteria</taxon>
        <taxon>Bacillati</taxon>
        <taxon>Bacillota</taxon>
        <taxon>Clostridia</taxon>
        <taxon>Lachnospirales</taxon>
        <taxon>Lachnospiraceae</taxon>
        <taxon>Eisenbergiella</taxon>
    </lineage>
</organism>
<comment type="caution">
    <text evidence="1">The sequence shown here is derived from an EMBL/GenBank/DDBJ whole genome shotgun (WGS) entry which is preliminary data.</text>
</comment>
<protein>
    <submittedName>
        <fullName evidence="1">Uncharacterized protein</fullName>
    </submittedName>
</protein>
<accession>A0A9D2L1J3</accession>
<evidence type="ECO:0000313" key="1">
    <source>
        <dbReference type="EMBL" id="HJA93406.1"/>
    </source>
</evidence>